<protein>
    <submittedName>
        <fullName evidence="1">Acetyltransferase</fullName>
    </submittedName>
</protein>
<dbReference type="InterPro" id="IPR011004">
    <property type="entry name" value="Trimer_LpxA-like_sf"/>
</dbReference>
<sequence length="219" mass="22037">MPETVAIVGVASPYAWEIVESARRLGLGVTTIDNVGSADVTLPGLHYDPVPSDLDRGTIVGVASAQHRFRALHAAYSLGFSNPVWIADPTATMPSTAVVGHMAFINAGAVVGANTRIDCAANVNRLAAIGESAVIGMGASIGPGAVIGARSLIAPRAAIGAGAIVMDGLRVGEGAYIAPGSVVTEAVPDFAVVAGNPGQRMAPQEPWAVGAACPYCINA</sequence>
<gene>
    <name evidence="1" type="ORF">MalAC0309_1077</name>
</gene>
<dbReference type="Proteomes" id="UP000218965">
    <property type="component" value="Chromosome"/>
</dbReference>
<dbReference type="KEGG" id="malk:MalAC0309_1077"/>
<dbReference type="Pfam" id="PF00132">
    <property type="entry name" value="Hexapep"/>
    <property type="match status" value="1"/>
</dbReference>
<dbReference type="RefSeq" id="WP_096421092.1">
    <property type="nucleotide sequence ID" value="NZ_AP017315.1"/>
</dbReference>
<dbReference type="InterPro" id="IPR050179">
    <property type="entry name" value="Trans_hexapeptide_repeat"/>
</dbReference>
<dbReference type="GO" id="GO:0016740">
    <property type="term" value="F:transferase activity"/>
    <property type="evidence" value="ECO:0007669"/>
    <property type="project" value="UniProtKB-KW"/>
</dbReference>
<reference evidence="1 2" key="2">
    <citation type="submission" date="2016-01" db="EMBL/GenBank/DDBJ databases">
        <title>Microcella alkaliphila JAM AC0309 whole genome shotgun sequence.</title>
        <authorList>
            <person name="Kurata A."/>
            <person name="Hirose Y."/>
            <person name="Kishimoto N."/>
            <person name="Kobayashi T."/>
        </authorList>
    </citation>
    <scope>NUCLEOTIDE SEQUENCE [LARGE SCALE GENOMIC DNA]</scope>
    <source>
        <strain evidence="1 2">JAM AC0309</strain>
    </source>
</reference>
<accession>A0A0U5CF46</accession>
<reference evidence="2" key="1">
    <citation type="submission" date="2015-12" db="EMBL/GenBank/DDBJ databases">
        <authorList>
            <person name="Shamseldin A."/>
            <person name="Moawad H."/>
            <person name="Abd El-Rahim W.M."/>
            <person name="Sadowsky M.J."/>
        </authorList>
    </citation>
    <scope>NUCLEOTIDE SEQUENCE [LARGE SCALE GENOMIC DNA]</scope>
    <source>
        <strain evidence="2">JAM AC0309</strain>
    </source>
</reference>
<dbReference type="InterPro" id="IPR001451">
    <property type="entry name" value="Hexapep"/>
</dbReference>
<evidence type="ECO:0000313" key="2">
    <source>
        <dbReference type="Proteomes" id="UP000218965"/>
    </source>
</evidence>
<dbReference type="SUPFAM" id="SSF51161">
    <property type="entry name" value="Trimeric LpxA-like enzymes"/>
    <property type="match status" value="1"/>
</dbReference>
<dbReference type="PANTHER" id="PTHR43300">
    <property type="entry name" value="ACETYLTRANSFERASE"/>
    <property type="match status" value="1"/>
</dbReference>
<proteinExistence type="predicted"/>
<dbReference type="EMBL" id="AP017315">
    <property type="protein sequence ID" value="BAU31938.1"/>
    <property type="molecule type" value="Genomic_DNA"/>
</dbReference>
<dbReference type="OrthoDB" id="2643438at2"/>
<dbReference type="Gene3D" id="2.160.10.10">
    <property type="entry name" value="Hexapeptide repeat proteins"/>
    <property type="match status" value="2"/>
</dbReference>
<name>A0A0U5CF46_9MICO</name>
<organism evidence="1 2">
    <name type="scientific">Microcella alkaliphila</name>
    <dbReference type="NCBI Taxonomy" id="279828"/>
    <lineage>
        <taxon>Bacteria</taxon>
        <taxon>Bacillati</taxon>
        <taxon>Actinomycetota</taxon>
        <taxon>Actinomycetes</taxon>
        <taxon>Micrococcales</taxon>
        <taxon>Microbacteriaceae</taxon>
        <taxon>Microcella</taxon>
    </lineage>
</organism>
<dbReference type="AlphaFoldDB" id="A0A0U5CF46"/>
<keyword evidence="1" id="KW-0808">Transferase</keyword>
<evidence type="ECO:0000313" key="1">
    <source>
        <dbReference type="EMBL" id="BAU31938.1"/>
    </source>
</evidence>